<feature type="transmembrane region" description="Helical" evidence="7">
    <location>
        <begin position="392"/>
        <end position="418"/>
    </location>
</feature>
<evidence type="ECO:0000256" key="7">
    <source>
        <dbReference type="SAM" id="Phobius"/>
    </source>
</evidence>
<organism evidence="10 11">
    <name type="scientific">Sarcina ventriculi</name>
    <name type="common">Clostridium ventriculi</name>
    <dbReference type="NCBI Taxonomy" id="1267"/>
    <lineage>
        <taxon>Bacteria</taxon>
        <taxon>Bacillati</taxon>
        <taxon>Bacillota</taxon>
        <taxon>Clostridia</taxon>
        <taxon>Eubacteriales</taxon>
        <taxon>Clostridiaceae</taxon>
        <taxon>Sarcina</taxon>
    </lineage>
</organism>
<evidence type="ECO:0000256" key="3">
    <source>
        <dbReference type="ARBA" id="ARBA00022692"/>
    </source>
</evidence>
<comment type="similarity">
    <text evidence="6">Belongs to the ABC-4 integral membrane protein family.</text>
</comment>
<dbReference type="PANTHER" id="PTHR30572:SF4">
    <property type="entry name" value="ABC TRANSPORTER PERMEASE YTRF"/>
    <property type="match status" value="1"/>
</dbReference>
<keyword evidence="4 7" id="KW-1133">Transmembrane helix</keyword>
<keyword evidence="10" id="KW-0067">ATP-binding</keyword>
<feature type="domain" description="ABC3 transporter permease C-terminal" evidence="8">
    <location>
        <begin position="311"/>
        <end position="427"/>
    </location>
</feature>
<name>A0ABP2AUY8_SARVE</name>
<comment type="subcellular location">
    <subcellularLocation>
        <location evidence="1">Cell membrane</location>
        <topology evidence="1">Multi-pass membrane protein</topology>
    </subcellularLocation>
</comment>
<evidence type="ECO:0000259" key="9">
    <source>
        <dbReference type="Pfam" id="PF12704"/>
    </source>
</evidence>
<dbReference type="EC" id="3.6.3.-" evidence="10"/>
<comment type="caution">
    <text evidence="10">The sequence shown here is derived from an EMBL/GenBank/DDBJ whole genome shotgun (WGS) entry which is preliminary data.</text>
</comment>
<evidence type="ECO:0000256" key="4">
    <source>
        <dbReference type="ARBA" id="ARBA00022989"/>
    </source>
</evidence>
<proteinExistence type="inferred from homology"/>
<keyword evidence="3 7" id="KW-0812">Transmembrane</keyword>
<keyword evidence="5 7" id="KW-0472">Membrane</keyword>
<dbReference type="EMBL" id="CYZR01000006">
    <property type="protein sequence ID" value="CUO07365.1"/>
    <property type="molecule type" value="Genomic_DNA"/>
</dbReference>
<dbReference type="Pfam" id="PF12704">
    <property type="entry name" value="MacB_PCD"/>
    <property type="match status" value="1"/>
</dbReference>
<dbReference type="RefSeq" id="WP_055259678.1">
    <property type="nucleotide sequence ID" value="NZ_CABIXL010000006.1"/>
</dbReference>
<dbReference type="Proteomes" id="UP000095488">
    <property type="component" value="Unassembled WGS sequence"/>
</dbReference>
<evidence type="ECO:0000259" key="8">
    <source>
        <dbReference type="Pfam" id="PF02687"/>
    </source>
</evidence>
<dbReference type="GO" id="GO:0016787">
    <property type="term" value="F:hydrolase activity"/>
    <property type="evidence" value="ECO:0007669"/>
    <property type="project" value="UniProtKB-KW"/>
</dbReference>
<evidence type="ECO:0000256" key="5">
    <source>
        <dbReference type="ARBA" id="ARBA00023136"/>
    </source>
</evidence>
<keyword evidence="11" id="KW-1185">Reference proteome</keyword>
<dbReference type="Pfam" id="PF02687">
    <property type="entry name" value="FtsX"/>
    <property type="match status" value="1"/>
</dbReference>
<keyword evidence="10" id="KW-0378">Hydrolase</keyword>
<dbReference type="InterPro" id="IPR050250">
    <property type="entry name" value="Macrolide_Exporter_MacB"/>
</dbReference>
<dbReference type="PANTHER" id="PTHR30572">
    <property type="entry name" value="MEMBRANE COMPONENT OF TRANSPORTER-RELATED"/>
    <property type="match status" value="1"/>
</dbReference>
<accession>A0ABP2AUY8</accession>
<feature type="domain" description="MacB-like periplasmic core" evidence="9">
    <location>
        <begin position="21"/>
        <end position="279"/>
    </location>
</feature>
<evidence type="ECO:0000256" key="6">
    <source>
        <dbReference type="ARBA" id="ARBA00038076"/>
    </source>
</evidence>
<feature type="transmembrane region" description="Helical" evidence="7">
    <location>
        <begin position="21"/>
        <end position="41"/>
    </location>
</feature>
<evidence type="ECO:0000313" key="11">
    <source>
        <dbReference type="Proteomes" id="UP000095488"/>
    </source>
</evidence>
<sequence length="435" mass="46742">MKILDGIIISLRDIKRRKLRSILTIIAISVGSMLLVAMQGMGTSISSNATKFISSFGSLENVIVLPQKYESDYNFASSFNIDSSSTMLPYVANKQESSKAVNLTKVITDSTAKSISEIKNVNSVSAYNTATANKVEINGINTSQSDVTIQGYSPNYNYNDSKILYGNKLTGKANEFLVDESFLKELGVTDYSSVIGKTITLTVNSKISSTPLIITGSIQGVFKQGTFDLGNIITYNTITNKIIDYTYGLNPNTNPESTYSMISLYANSQSDVNAITNTINNNLGYETFNLGQIVGLASIFISFVNGLLDLAALIVVVVAGIGLVNTMNMTVQEKKKWIGIMGSLGASKSNIRFIFLSQSIILGTLGAILGSIIGTIGLILVNQYLIMSGKDFTILITPTIIISSIVITIIVSIIAGIIPASKAAKLDIVEVINEE</sequence>
<evidence type="ECO:0000313" key="10">
    <source>
        <dbReference type="EMBL" id="CUO07365.1"/>
    </source>
</evidence>
<evidence type="ECO:0000256" key="1">
    <source>
        <dbReference type="ARBA" id="ARBA00004651"/>
    </source>
</evidence>
<dbReference type="GO" id="GO:0005524">
    <property type="term" value="F:ATP binding"/>
    <property type="evidence" value="ECO:0007669"/>
    <property type="project" value="UniProtKB-KW"/>
</dbReference>
<dbReference type="InterPro" id="IPR003838">
    <property type="entry name" value="ABC3_permease_C"/>
</dbReference>
<keyword evidence="10" id="KW-0547">Nucleotide-binding</keyword>
<evidence type="ECO:0000256" key="2">
    <source>
        <dbReference type="ARBA" id="ARBA00022475"/>
    </source>
</evidence>
<protein>
    <submittedName>
        <fullName evidence="10">Macrolide export ATP-binding/permease protein MacB</fullName>
        <ecNumber evidence="10">3.6.3.-</ecNumber>
    </submittedName>
</protein>
<feature type="transmembrane region" description="Helical" evidence="7">
    <location>
        <begin position="352"/>
        <end position="380"/>
    </location>
</feature>
<feature type="transmembrane region" description="Helical" evidence="7">
    <location>
        <begin position="310"/>
        <end position="331"/>
    </location>
</feature>
<dbReference type="InterPro" id="IPR025857">
    <property type="entry name" value="MacB_PCD"/>
</dbReference>
<keyword evidence="2" id="KW-1003">Cell membrane</keyword>
<reference evidence="10 11" key="1">
    <citation type="submission" date="2015-09" db="EMBL/GenBank/DDBJ databases">
        <authorList>
            <consortium name="Pathogen Informatics"/>
            <person name="Wu L."/>
            <person name="Ma J."/>
        </authorList>
    </citation>
    <scope>NUCLEOTIDE SEQUENCE [LARGE SCALE GENOMIC DNA]</scope>
    <source>
        <strain evidence="10 11">2789STDY5834858</strain>
    </source>
</reference>
<gene>
    <name evidence="10" type="primary">macB_4</name>
    <name evidence="10" type="ORF">ERS852473_01812</name>
</gene>